<reference evidence="2 3" key="1">
    <citation type="submission" date="2024-01" db="EMBL/GenBank/DDBJ databases">
        <title>The genomes of 5 underutilized Papilionoideae crops provide insights into root nodulation and disease resistance.</title>
        <authorList>
            <person name="Yuan L."/>
        </authorList>
    </citation>
    <scope>NUCLEOTIDE SEQUENCE [LARGE SCALE GENOMIC DNA]</scope>
    <source>
        <strain evidence="2">LY-2023</strain>
        <tissue evidence="2">Leaf</tissue>
    </source>
</reference>
<dbReference type="AlphaFoldDB" id="A0AAN9KID8"/>
<evidence type="ECO:0000313" key="3">
    <source>
        <dbReference type="Proteomes" id="UP001359559"/>
    </source>
</evidence>
<accession>A0AAN9KID8</accession>
<organism evidence="2 3">
    <name type="scientific">Clitoria ternatea</name>
    <name type="common">Butterfly pea</name>
    <dbReference type="NCBI Taxonomy" id="43366"/>
    <lineage>
        <taxon>Eukaryota</taxon>
        <taxon>Viridiplantae</taxon>
        <taxon>Streptophyta</taxon>
        <taxon>Embryophyta</taxon>
        <taxon>Tracheophyta</taxon>
        <taxon>Spermatophyta</taxon>
        <taxon>Magnoliopsida</taxon>
        <taxon>eudicotyledons</taxon>
        <taxon>Gunneridae</taxon>
        <taxon>Pentapetalae</taxon>
        <taxon>rosids</taxon>
        <taxon>fabids</taxon>
        <taxon>Fabales</taxon>
        <taxon>Fabaceae</taxon>
        <taxon>Papilionoideae</taxon>
        <taxon>50 kb inversion clade</taxon>
        <taxon>NPAAA clade</taxon>
        <taxon>indigoferoid/millettioid clade</taxon>
        <taxon>Phaseoleae</taxon>
        <taxon>Clitoria</taxon>
    </lineage>
</organism>
<protein>
    <submittedName>
        <fullName evidence="2">Uncharacterized protein</fullName>
    </submittedName>
</protein>
<feature type="transmembrane region" description="Helical" evidence="1">
    <location>
        <begin position="33"/>
        <end position="55"/>
    </location>
</feature>
<keyword evidence="3" id="KW-1185">Reference proteome</keyword>
<evidence type="ECO:0000256" key="1">
    <source>
        <dbReference type="SAM" id="Phobius"/>
    </source>
</evidence>
<dbReference type="Proteomes" id="UP001359559">
    <property type="component" value="Unassembled WGS sequence"/>
</dbReference>
<proteinExistence type="predicted"/>
<comment type="caution">
    <text evidence="2">The sequence shown here is derived from an EMBL/GenBank/DDBJ whole genome shotgun (WGS) entry which is preliminary data.</text>
</comment>
<evidence type="ECO:0000313" key="2">
    <source>
        <dbReference type="EMBL" id="KAK7316783.1"/>
    </source>
</evidence>
<name>A0AAN9KID8_CLITE</name>
<dbReference type="EMBL" id="JAYKXN010000001">
    <property type="protein sequence ID" value="KAK7316783.1"/>
    <property type="molecule type" value="Genomic_DNA"/>
</dbReference>
<keyword evidence="1" id="KW-0472">Membrane</keyword>
<sequence>MYHVSVQTCTFFGGSCSSFKCYACVFMDLKQIIGLYLIIMNCLWLVWCLIMLGCVKLRCNNCSSEY</sequence>
<gene>
    <name evidence="2" type="ORF">RJT34_00499</name>
</gene>
<keyword evidence="1" id="KW-1133">Transmembrane helix</keyword>
<keyword evidence="1" id="KW-0812">Transmembrane</keyword>